<dbReference type="GO" id="GO:0048046">
    <property type="term" value="C:apoplast"/>
    <property type="evidence" value="ECO:0007669"/>
    <property type="project" value="TreeGrafter"/>
</dbReference>
<feature type="chain" id="PRO_5042915761" evidence="2">
    <location>
        <begin position="28"/>
        <end position="88"/>
    </location>
</feature>
<organism evidence="3 4">
    <name type="scientific">Canna indica</name>
    <name type="common">Indian-shot</name>
    <dbReference type="NCBI Taxonomy" id="4628"/>
    <lineage>
        <taxon>Eukaryota</taxon>
        <taxon>Viridiplantae</taxon>
        <taxon>Streptophyta</taxon>
        <taxon>Embryophyta</taxon>
        <taxon>Tracheophyta</taxon>
        <taxon>Spermatophyta</taxon>
        <taxon>Magnoliopsida</taxon>
        <taxon>Liliopsida</taxon>
        <taxon>Zingiberales</taxon>
        <taxon>Cannaceae</taxon>
        <taxon>Canna</taxon>
    </lineage>
</organism>
<evidence type="ECO:0000256" key="1">
    <source>
        <dbReference type="SAM" id="MobiDB-lite"/>
    </source>
</evidence>
<reference evidence="3 4" key="1">
    <citation type="submission" date="2023-10" db="EMBL/GenBank/DDBJ databases">
        <title>Chromosome-scale genome assembly provides insights into flower coloration mechanisms of Canna indica.</title>
        <authorList>
            <person name="Li C."/>
        </authorList>
    </citation>
    <scope>NUCLEOTIDE SEQUENCE [LARGE SCALE GENOMIC DNA]</scope>
    <source>
        <tissue evidence="3">Flower</tissue>
    </source>
</reference>
<dbReference type="EMBL" id="CP136896">
    <property type="protein sequence ID" value="WOL12930.1"/>
    <property type="molecule type" value="Genomic_DNA"/>
</dbReference>
<dbReference type="PANTHER" id="PTHR35301:SF1">
    <property type="entry name" value="CLAVATA3_ESR (CLE)-RELATED PROTEIN 41-RELATED"/>
    <property type="match status" value="1"/>
</dbReference>
<proteinExistence type="predicted"/>
<gene>
    <name evidence="3" type="ORF">Cni_G21699</name>
</gene>
<dbReference type="Proteomes" id="UP001327560">
    <property type="component" value="Chromosome 7"/>
</dbReference>
<name>A0AAQ3QLX7_9LILI</name>
<dbReference type="GO" id="GO:0033612">
    <property type="term" value="F:receptor serine/threonine kinase binding"/>
    <property type="evidence" value="ECO:0007669"/>
    <property type="project" value="InterPro"/>
</dbReference>
<dbReference type="AlphaFoldDB" id="A0AAQ3QLX7"/>
<sequence>MAKEQGLWRSSVLLCWLLLCLFPLPLAQPKDQYLNASLTSSSARHLLSPSTSHTMELDPKNSSNSTANAKFKQSKHEVPSGPNPVSNR</sequence>
<keyword evidence="4" id="KW-1185">Reference proteome</keyword>
<dbReference type="PANTHER" id="PTHR35301">
    <property type="entry name" value="CLAVATA3/ESR (CLE)-RELATED PROTEIN 41-RELATED"/>
    <property type="match status" value="1"/>
</dbReference>
<evidence type="ECO:0000313" key="4">
    <source>
        <dbReference type="Proteomes" id="UP001327560"/>
    </source>
</evidence>
<feature type="signal peptide" evidence="2">
    <location>
        <begin position="1"/>
        <end position="27"/>
    </location>
</feature>
<accession>A0AAQ3QLX7</accession>
<feature type="compositionally biased region" description="Polar residues" evidence="1">
    <location>
        <begin position="45"/>
        <end position="68"/>
    </location>
</feature>
<dbReference type="InterPro" id="IPR037495">
    <property type="entry name" value="CLE41/42/44"/>
</dbReference>
<protein>
    <submittedName>
        <fullName evidence="3">CLAVATA3/ESR (CLE)-related protein 41</fullName>
    </submittedName>
</protein>
<dbReference type="GO" id="GO:0010089">
    <property type="term" value="P:xylem development"/>
    <property type="evidence" value="ECO:0007669"/>
    <property type="project" value="InterPro"/>
</dbReference>
<keyword evidence="2" id="KW-0732">Signal</keyword>
<evidence type="ECO:0000313" key="3">
    <source>
        <dbReference type="EMBL" id="WOL12930.1"/>
    </source>
</evidence>
<evidence type="ECO:0000256" key="2">
    <source>
        <dbReference type="SAM" id="SignalP"/>
    </source>
</evidence>
<feature type="region of interest" description="Disordered" evidence="1">
    <location>
        <begin position="45"/>
        <end position="88"/>
    </location>
</feature>